<organism evidence="2 3">
    <name type="scientific">Nocardia otitidiscaviarum</name>
    <dbReference type="NCBI Taxonomy" id="1823"/>
    <lineage>
        <taxon>Bacteria</taxon>
        <taxon>Bacillati</taxon>
        <taxon>Actinomycetota</taxon>
        <taxon>Actinomycetes</taxon>
        <taxon>Mycobacteriales</taxon>
        <taxon>Nocardiaceae</taxon>
        <taxon>Nocardia</taxon>
    </lineage>
</organism>
<gene>
    <name evidence="2" type="primary">cfa_2</name>
    <name evidence="2" type="ORF">NCTC1934_06621</name>
</gene>
<evidence type="ECO:0000256" key="1">
    <source>
        <dbReference type="SAM" id="MobiDB-lite"/>
    </source>
</evidence>
<dbReference type="STRING" id="1406858.GCA_000710895_06827"/>
<name>A0A379JKU5_9NOCA</name>
<dbReference type="Pfam" id="PF02353">
    <property type="entry name" value="CMAS"/>
    <property type="match status" value="1"/>
</dbReference>
<dbReference type="Proteomes" id="UP000255467">
    <property type="component" value="Unassembled WGS sequence"/>
</dbReference>
<dbReference type="EC" id="2.1.1.79" evidence="2"/>
<accession>A0A379JKU5</accession>
<proteinExistence type="predicted"/>
<evidence type="ECO:0000313" key="3">
    <source>
        <dbReference type="Proteomes" id="UP000255467"/>
    </source>
</evidence>
<dbReference type="PANTHER" id="PTHR43667:SF2">
    <property type="entry name" value="FATTY ACID C-METHYL TRANSFERASE"/>
    <property type="match status" value="1"/>
</dbReference>
<sequence>MTTSHCPRATAPIEPHAADAHAPDASDIDAHALDVSDTDAHAFDVSDADAHAFDVRDADMHALDVSDADAHAFDVRDADTHALDASDADAQALDAHAADTHDADAHDVDVRHVDARDSVPHDAESRDDRWAELHRVPRGWRAALGRPVAAALFRNAVRGLPLRVEFPDGRVLGSADDPTAPRMLIHDPGGFAGRIADSGLIGFGESYMAGEWSAPDLPGVLTVLAAHIDRLVPQSLQTLRTLCLPRLPRGMRATESGAARNAAHHYDLSNDFFALWLDETMTYSAADFDRLDPPPVWGDLAAAQRRKIDRLLDAAGVGPGSSVLEIGTGWGELAIRAAARGATVRSVTLSREQRRLARERVTAAGLADRMTIDLLDYRAVDGRYDAVVSVEMIEAVGYDYLPDYLTTLERVLAPGGRIALQAITMPHDRMLASRRTYTWVHKYIFPGGFLPSEMLLSQRLSEHTGLRVVQRQEIGPHYAHTLRLWRERFTAETERVAAQGFDRIFRRMWRLYLAYSEAGFRSGYLNVVQLVLGHPEVTR</sequence>
<dbReference type="GO" id="GO:0032259">
    <property type="term" value="P:methylation"/>
    <property type="evidence" value="ECO:0007669"/>
    <property type="project" value="UniProtKB-KW"/>
</dbReference>
<feature type="compositionally biased region" description="Basic and acidic residues" evidence="1">
    <location>
        <begin position="16"/>
        <end position="30"/>
    </location>
</feature>
<protein>
    <submittedName>
        <fullName evidence="2">Cyclopropane-fatty-acyl-phospholipid synthase</fullName>
        <ecNumber evidence="2">2.1.1.79</ecNumber>
    </submittedName>
</protein>
<keyword evidence="2" id="KW-0489">Methyltransferase</keyword>
<dbReference type="EMBL" id="UGRY01000007">
    <property type="protein sequence ID" value="SUD49269.1"/>
    <property type="molecule type" value="Genomic_DNA"/>
</dbReference>
<evidence type="ECO:0000313" key="2">
    <source>
        <dbReference type="EMBL" id="SUD49269.1"/>
    </source>
</evidence>
<reference evidence="2 3" key="1">
    <citation type="submission" date="2018-06" db="EMBL/GenBank/DDBJ databases">
        <authorList>
            <consortium name="Pathogen Informatics"/>
            <person name="Doyle S."/>
        </authorList>
    </citation>
    <scope>NUCLEOTIDE SEQUENCE [LARGE SCALE GENOMIC DNA]</scope>
    <source>
        <strain evidence="2 3">NCTC1934</strain>
    </source>
</reference>
<dbReference type="Gene3D" id="3.40.50.150">
    <property type="entry name" value="Vaccinia Virus protein VP39"/>
    <property type="match status" value="1"/>
</dbReference>
<dbReference type="PANTHER" id="PTHR43667">
    <property type="entry name" value="CYCLOPROPANE-FATTY-ACYL-PHOSPHOLIPID SYNTHASE"/>
    <property type="match status" value="1"/>
</dbReference>
<dbReference type="SUPFAM" id="SSF53335">
    <property type="entry name" value="S-adenosyl-L-methionine-dependent methyltransferases"/>
    <property type="match status" value="1"/>
</dbReference>
<dbReference type="CDD" id="cd02440">
    <property type="entry name" value="AdoMet_MTases"/>
    <property type="match status" value="1"/>
</dbReference>
<keyword evidence="2" id="KW-0808">Transferase</keyword>
<dbReference type="GO" id="GO:0008825">
    <property type="term" value="F:cyclopropane-fatty-acyl-phospholipid synthase activity"/>
    <property type="evidence" value="ECO:0007669"/>
    <property type="project" value="UniProtKB-EC"/>
</dbReference>
<feature type="region of interest" description="Disordered" evidence="1">
    <location>
        <begin position="1"/>
        <end position="30"/>
    </location>
</feature>
<dbReference type="AlphaFoldDB" id="A0A379JKU5"/>
<keyword evidence="3" id="KW-1185">Reference proteome</keyword>
<dbReference type="InterPro" id="IPR029063">
    <property type="entry name" value="SAM-dependent_MTases_sf"/>
</dbReference>
<dbReference type="InterPro" id="IPR050723">
    <property type="entry name" value="CFA/CMAS"/>
</dbReference>